<accession>A0A3Q3JHS3</accession>
<dbReference type="GO" id="GO:0005789">
    <property type="term" value="C:endoplasmic reticulum membrane"/>
    <property type="evidence" value="ECO:0007669"/>
    <property type="project" value="TreeGrafter"/>
</dbReference>
<dbReference type="PANTHER" id="PTHR43107">
    <property type="entry name" value="LONG-CHAIN FATTY ACID TRANSPORT PROTEIN"/>
    <property type="match status" value="1"/>
</dbReference>
<comment type="similarity">
    <text evidence="1">Belongs to the ATP-dependent AMP-binding enzyme family.</text>
</comment>
<evidence type="ECO:0000313" key="4">
    <source>
        <dbReference type="Proteomes" id="UP000261600"/>
    </source>
</evidence>
<evidence type="ECO:0000313" key="3">
    <source>
        <dbReference type="Ensembl" id="ENSMALP00000016270.1"/>
    </source>
</evidence>
<evidence type="ECO:0000256" key="1">
    <source>
        <dbReference type="ARBA" id="ARBA00006432"/>
    </source>
</evidence>
<sequence>MAALKLKENMDFDSKATYQHVQNFLPSYARPRFIRIQDRMAMTGTFKQIKVTLAEEGFNPTIIRDPLFYLENNKGYVPMTPEIFDSISDGRMSL</sequence>
<reference evidence="3" key="2">
    <citation type="submission" date="2025-09" db="UniProtKB">
        <authorList>
            <consortium name="Ensembl"/>
        </authorList>
    </citation>
    <scope>IDENTIFICATION</scope>
</reference>
<dbReference type="Ensembl" id="ENSMALT00000016599.1">
    <property type="protein sequence ID" value="ENSMALP00000016270.1"/>
    <property type="gene ID" value="ENSMALG00000011421.1"/>
</dbReference>
<proteinExistence type="inferred from homology"/>
<organism evidence="3 4">
    <name type="scientific">Monopterus albus</name>
    <name type="common">Swamp eel</name>
    <dbReference type="NCBI Taxonomy" id="43700"/>
    <lineage>
        <taxon>Eukaryota</taxon>
        <taxon>Metazoa</taxon>
        <taxon>Chordata</taxon>
        <taxon>Craniata</taxon>
        <taxon>Vertebrata</taxon>
        <taxon>Euteleostomi</taxon>
        <taxon>Actinopterygii</taxon>
        <taxon>Neopterygii</taxon>
        <taxon>Teleostei</taxon>
        <taxon>Neoteleostei</taxon>
        <taxon>Acanthomorphata</taxon>
        <taxon>Anabantaria</taxon>
        <taxon>Synbranchiformes</taxon>
        <taxon>Synbranchidae</taxon>
        <taxon>Monopterus</taxon>
    </lineage>
</organism>
<dbReference type="GO" id="GO:0044539">
    <property type="term" value="P:long-chain fatty acid import into cell"/>
    <property type="evidence" value="ECO:0007669"/>
    <property type="project" value="TreeGrafter"/>
</dbReference>
<dbReference type="GO" id="GO:0005886">
    <property type="term" value="C:plasma membrane"/>
    <property type="evidence" value="ECO:0007669"/>
    <property type="project" value="TreeGrafter"/>
</dbReference>
<protein>
    <recommendedName>
        <fullName evidence="5">AMP-binding enzyme C-terminal domain-containing protein</fullName>
    </recommendedName>
</protein>
<evidence type="ECO:0008006" key="5">
    <source>
        <dbReference type="Google" id="ProtNLM"/>
    </source>
</evidence>
<dbReference type="STRING" id="43700.ENSMALP00000016270"/>
<evidence type="ECO:0000256" key="2">
    <source>
        <dbReference type="ARBA" id="ARBA00022598"/>
    </source>
</evidence>
<dbReference type="SUPFAM" id="SSF56801">
    <property type="entry name" value="Acetyl-CoA synthetase-like"/>
    <property type="match status" value="1"/>
</dbReference>
<dbReference type="GO" id="GO:0004467">
    <property type="term" value="F:long-chain fatty acid-CoA ligase activity"/>
    <property type="evidence" value="ECO:0007669"/>
    <property type="project" value="TreeGrafter"/>
</dbReference>
<reference evidence="3" key="1">
    <citation type="submission" date="2025-08" db="UniProtKB">
        <authorList>
            <consortium name="Ensembl"/>
        </authorList>
    </citation>
    <scope>IDENTIFICATION</scope>
</reference>
<dbReference type="PANTHER" id="PTHR43107:SF4">
    <property type="entry name" value="LONG-CHAIN FATTY ACID TRANSPORT PROTEIN 2"/>
    <property type="match status" value="1"/>
</dbReference>
<keyword evidence="2" id="KW-0436">Ligase</keyword>
<dbReference type="AlphaFoldDB" id="A0A3Q3JHS3"/>
<keyword evidence="4" id="KW-1185">Reference proteome</keyword>
<name>A0A3Q3JHS3_MONAL</name>
<dbReference type="Proteomes" id="UP000261600">
    <property type="component" value="Unplaced"/>
</dbReference>
<dbReference type="GO" id="GO:0005324">
    <property type="term" value="F:long-chain fatty acid transmembrane transporter activity"/>
    <property type="evidence" value="ECO:0007669"/>
    <property type="project" value="TreeGrafter"/>
</dbReference>